<dbReference type="Gene3D" id="1.20.1270.10">
    <property type="match status" value="1"/>
</dbReference>
<dbReference type="Proteomes" id="UP000199095">
    <property type="component" value="Unassembled WGS sequence"/>
</dbReference>
<evidence type="ECO:0000256" key="4">
    <source>
        <dbReference type="ARBA" id="ARBA00022553"/>
    </source>
</evidence>
<dbReference type="InterPro" id="IPR029047">
    <property type="entry name" value="HSP70_peptide-bd_sf"/>
</dbReference>
<feature type="compositionally biased region" description="Acidic residues" evidence="12">
    <location>
        <begin position="598"/>
        <end position="614"/>
    </location>
</feature>
<dbReference type="PROSITE" id="PS01036">
    <property type="entry name" value="HSP70_3"/>
    <property type="match status" value="1"/>
</dbReference>
<evidence type="ECO:0000313" key="14">
    <source>
        <dbReference type="Proteomes" id="UP000199095"/>
    </source>
</evidence>
<dbReference type="PRINTS" id="PR00301">
    <property type="entry name" value="HEATSHOCK70"/>
</dbReference>
<dbReference type="InterPro" id="IPR029048">
    <property type="entry name" value="HSP70_C_sf"/>
</dbReference>
<dbReference type="Pfam" id="PF00012">
    <property type="entry name" value="HSP70"/>
    <property type="match status" value="1"/>
</dbReference>
<feature type="coiled-coil region" evidence="11">
    <location>
        <begin position="221"/>
        <end position="248"/>
    </location>
</feature>
<dbReference type="Gene3D" id="3.30.420.40">
    <property type="match status" value="2"/>
</dbReference>
<dbReference type="GO" id="GO:0051082">
    <property type="term" value="F:unfolded protein binding"/>
    <property type="evidence" value="ECO:0007669"/>
    <property type="project" value="InterPro"/>
</dbReference>
<dbReference type="GO" id="GO:0140662">
    <property type="term" value="F:ATP-dependent protein folding chaperone"/>
    <property type="evidence" value="ECO:0007669"/>
    <property type="project" value="InterPro"/>
</dbReference>
<dbReference type="InterPro" id="IPR043129">
    <property type="entry name" value="ATPase_NBD"/>
</dbReference>
<dbReference type="FunFam" id="3.30.420.40:FF:000071">
    <property type="entry name" value="Molecular chaperone DnaK"/>
    <property type="match status" value="1"/>
</dbReference>
<keyword evidence="6 9" id="KW-0067">ATP-binding</keyword>
<dbReference type="Gene3D" id="2.60.34.10">
    <property type="entry name" value="Substrate Binding Domain Of DNAk, Chain A, domain 1"/>
    <property type="match status" value="1"/>
</dbReference>
<evidence type="ECO:0000256" key="3">
    <source>
        <dbReference type="ARBA" id="ARBA00014415"/>
    </source>
</evidence>
<comment type="function">
    <text evidence="1 9">Acts as a chaperone.</text>
</comment>
<accession>A0A1I0G244</accession>
<evidence type="ECO:0000256" key="12">
    <source>
        <dbReference type="SAM" id="MobiDB-lite"/>
    </source>
</evidence>
<evidence type="ECO:0000256" key="9">
    <source>
        <dbReference type="HAMAP-Rule" id="MF_00332"/>
    </source>
</evidence>
<keyword evidence="7 9" id="KW-0346">Stress response</keyword>
<dbReference type="FunFam" id="1.20.1270.10:FF:000001">
    <property type="entry name" value="Molecular chaperone DnaK"/>
    <property type="match status" value="1"/>
</dbReference>
<comment type="induction">
    <text evidence="9">By stress conditions e.g. heat shock.</text>
</comment>
<keyword evidence="14" id="KW-1185">Reference proteome</keyword>
<keyword evidence="5 9" id="KW-0547">Nucleotide-binding</keyword>
<name>A0A1I0G244_9BACI</name>
<evidence type="ECO:0000256" key="10">
    <source>
        <dbReference type="RuleBase" id="RU003322"/>
    </source>
</evidence>
<organism evidence="13 14">
    <name type="scientific">Salinibacillus kushneri</name>
    <dbReference type="NCBI Taxonomy" id="237682"/>
    <lineage>
        <taxon>Bacteria</taxon>
        <taxon>Bacillati</taxon>
        <taxon>Bacillota</taxon>
        <taxon>Bacilli</taxon>
        <taxon>Bacillales</taxon>
        <taxon>Bacillaceae</taxon>
        <taxon>Salinibacillus</taxon>
    </lineage>
</organism>
<dbReference type="CDD" id="cd10234">
    <property type="entry name" value="ASKHA_NBD_HSP70_DnaK-like"/>
    <property type="match status" value="1"/>
</dbReference>
<dbReference type="PROSITE" id="PS00329">
    <property type="entry name" value="HSP70_2"/>
    <property type="match status" value="1"/>
</dbReference>
<evidence type="ECO:0000256" key="5">
    <source>
        <dbReference type="ARBA" id="ARBA00022741"/>
    </source>
</evidence>
<dbReference type="GO" id="GO:0005524">
    <property type="term" value="F:ATP binding"/>
    <property type="evidence" value="ECO:0007669"/>
    <property type="project" value="UniProtKB-UniRule"/>
</dbReference>
<reference evidence="14" key="1">
    <citation type="submission" date="2016-10" db="EMBL/GenBank/DDBJ databases">
        <authorList>
            <person name="Varghese N."/>
            <person name="Submissions S."/>
        </authorList>
    </citation>
    <scope>NUCLEOTIDE SEQUENCE [LARGE SCALE GENOMIC DNA]</scope>
    <source>
        <strain evidence="14">CGMCC 1.3566</strain>
    </source>
</reference>
<keyword evidence="4 9" id="KW-0597">Phosphoprotein</keyword>
<evidence type="ECO:0000313" key="13">
    <source>
        <dbReference type="EMBL" id="SET64968.1"/>
    </source>
</evidence>
<dbReference type="InterPro" id="IPR013126">
    <property type="entry name" value="Hsp_70_fam"/>
</dbReference>
<dbReference type="FunFam" id="3.90.640.10:FF:000003">
    <property type="entry name" value="Molecular chaperone DnaK"/>
    <property type="match status" value="1"/>
</dbReference>
<dbReference type="NCBIfam" id="TIGR02350">
    <property type="entry name" value="prok_dnaK"/>
    <property type="match status" value="1"/>
</dbReference>
<dbReference type="EMBL" id="FOHJ01000006">
    <property type="protein sequence ID" value="SET64968.1"/>
    <property type="molecule type" value="Genomic_DNA"/>
</dbReference>
<evidence type="ECO:0000256" key="8">
    <source>
        <dbReference type="ARBA" id="ARBA00023186"/>
    </source>
</evidence>
<dbReference type="Gene3D" id="3.90.640.10">
    <property type="entry name" value="Actin, Chain A, domain 4"/>
    <property type="match status" value="1"/>
</dbReference>
<dbReference type="HAMAP" id="MF_00332">
    <property type="entry name" value="DnaK"/>
    <property type="match status" value="1"/>
</dbReference>
<evidence type="ECO:0000256" key="6">
    <source>
        <dbReference type="ARBA" id="ARBA00022840"/>
    </source>
</evidence>
<dbReference type="PANTHER" id="PTHR19375">
    <property type="entry name" value="HEAT SHOCK PROTEIN 70KDA"/>
    <property type="match status" value="1"/>
</dbReference>
<evidence type="ECO:0000256" key="1">
    <source>
        <dbReference type="ARBA" id="ARBA00002290"/>
    </source>
</evidence>
<keyword evidence="8 9" id="KW-0143">Chaperone</keyword>
<evidence type="ECO:0000256" key="11">
    <source>
        <dbReference type="SAM" id="Coils"/>
    </source>
</evidence>
<comment type="similarity">
    <text evidence="2 9 10">Belongs to the heat shock protein 70 family.</text>
</comment>
<feature type="compositionally biased region" description="Polar residues" evidence="12">
    <location>
        <begin position="464"/>
        <end position="476"/>
    </location>
</feature>
<feature type="modified residue" description="Phosphothreonine; by autocatalysis" evidence="9">
    <location>
        <position position="172"/>
    </location>
</feature>
<proteinExistence type="evidence at transcript level"/>
<feature type="region of interest" description="Disordered" evidence="12">
    <location>
        <begin position="575"/>
        <end position="614"/>
    </location>
</feature>
<keyword evidence="11" id="KW-0175">Coiled coil</keyword>
<sequence length="614" mass="66675">MSKIIGIDLGTTNSCVAVMEGDEAKVIPNPEGNRTTPSVVAFKNGERQVGEVAKRQAITNENTIISIKRHMGTDYKVEIEGKEYTPQEISAIILQHLKSYAEDYLGDTVEKAVITVPAYFNDAERQATKDAGKIAGLEVERIINEPTAAALAYGIDQDKDQTVLVYDLGGGTFDVSILDIGDGTFEVVSTAGDNRLGGDDFDQVIIDHMVAEFKKENGIDLSQDKMAQQRLKDAAEKAKKELSGVSQTQISLPFITAGDAGPLHLEMNMTRAKFEELSNDLVERTMGPTRRALQDADMSANDIDQVILVGGSTRIPAVQEVLRKEIGKDPSKGVNPDEVVALGAAIQGGVLQGDVNDVVLLDVTPLSLGIETMGGVTTKLIERNTTIPTSESQVFSTAADNQTAVDIHVLQGEREMAQDNKTLGRFQLTDIPPAPRGVPQIEVSFDIDANGIVNVRAKDKGTNKEQSITIKSSSGLSDDEVDRMVQEAEENAEEDKKRREEIDLRNEADQLVFTTDKTIKDLGEQVTDEEKQKAEDAKEALKKALEGEDIEDIKAKKEALEEQVQNLSVKLYEQAQQQAQAQQGEAGDQGTAGGSGDDVVDADYEEVNDDNQNK</sequence>
<dbReference type="SUPFAM" id="SSF100934">
    <property type="entry name" value="Heat shock protein 70kD (HSP70), C-terminal subdomain"/>
    <property type="match status" value="1"/>
</dbReference>
<dbReference type="STRING" id="237682.SAMN05421676_106188"/>
<gene>
    <name evidence="9" type="primary">dnaK</name>
    <name evidence="13" type="ORF">SAMN05421676_106188</name>
</gene>
<dbReference type="InterPro" id="IPR012725">
    <property type="entry name" value="Chaperone_DnaK"/>
</dbReference>
<dbReference type="SUPFAM" id="SSF100920">
    <property type="entry name" value="Heat shock protein 70kD (HSP70), peptide-binding domain"/>
    <property type="match status" value="1"/>
</dbReference>
<evidence type="ECO:0000256" key="2">
    <source>
        <dbReference type="ARBA" id="ARBA00007381"/>
    </source>
</evidence>
<dbReference type="PROSITE" id="PS00297">
    <property type="entry name" value="HSP70_1"/>
    <property type="match status" value="1"/>
</dbReference>
<dbReference type="AlphaFoldDB" id="A0A1I0G244"/>
<dbReference type="InterPro" id="IPR018181">
    <property type="entry name" value="Heat_shock_70_CS"/>
</dbReference>
<protein>
    <recommendedName>
        <fullName evidence="3 9">Chaperone protein DnaK</fullName>
    </recommendedName>
    <alternativeName>
        <fullName evidence="9">HSP70</fullName>
    </alternativeName>
    <alternativeName>
        <fullName evidence="9">Heat shock 70 kDa protein</fullName>
    </alternativeName>
    <alternativeName>
        <fullName evidence="9">Heat shock protein 70</fullName>
    </alternativeName>
</protein>
<dbReference type="NCBIfam" id="NF001413">
    <property type="entry name" value="PRK00290.1"/>
    <property type="match status" value="1"/>
</dbReference>
<feature type="compositionally biased region" description="Low complexity" evidence="12">
    <location>
        <begin position="575"/>
        <end position="589"/>
    </location>
</feature>
<dbReference type="OrthoDB" id="9766019at2"/>
<dbReference type="RefSeq" id="WP_093135193.1">
    <property type="nucleotide sequence ID" value="NZ_FOHJ01000006.1"/>
</dbReference>
<dbReference type="SUPFAM" id="SSF53067">
    <property type="entry name" value="Actin-like ATPase domain"/>
    <property type="match status" value="2"/>
</dbReference>
<evidence type="ECO:0000256" key="7">
    <source>
        <dbReference type="ARBA" id="ARBA00023016"/>
    </source>
</evidence>
<feature type="region of interest" description="Disordered" evidence="12">
    <location>
        <begin position="462"/>
        <end position="481"/>
    </location>
</feature>
<dbReference type="FunFam" id="2.60.34.10:FF:000014">
    <property type="entry name" value="Chaperone protein DnaK HSP70"/>
    <property type="match status" value="1"/>
</dbReference>